<dbReference type="EMBL" id="AZBU02000007">
    <property type="protein sequence ID" value="TKR69575.1"/>
    <property type="molecule type" value="Genomic_DNA"/>
</dbReference>
<dbReference type="OrthoDB" id="10549128at2759"/>
<keyword evidence="1" id="KW-1133">Transmembrane helix</keyword>
<accession>A0A4V6A020</accession>
<protein>
    <submittedName>
        <fullName evidence="2">Uncharacterized protein</fullName>
    </submittedName>
</protein>
<reference evidence="2 3" key="2">
    <citation type="journal article" date="2019" name="G3 (Bethesda)">
        <title>Hybrid Assembly of the Genome of the Entomopathogenic Nematode Steinernema carpocapsae Identifies the X-Chromosome.</title>
        <authorList>
            <person name="Serra L."/>
            <person name="Macchietto M."/>
            <person name="Macias-Munoz A."/>
            <person name="McGill C.J."/>
            <person name="Rodriguez I.M."/>
            <person name="Rodriguez B."/>
            <person name="Murad R."/>
            <person name="Mortazavi A."/>
        </authorList>
    </citation>
    <scope>NUCLEOTIDE SEQUENCE [LARGE SCALE GENOMIC DNA]</scope>
    <source>
        <strain evidence="2 3">ALL</strain>
    </source>
</reference>
<feature type="transmembrane region" description="Helical" evidence="1">
    <location>
        <begin position="349"/>
        <end position="375"/>
    </location>
</feature>
<name>A0A4V6A020_STECR</name>
<gene>
    <name evidence="2" type="ORF">L596_021715</name>
</gene>
<keyword evidence="1" id="KW-0812">Transmembrane</keyword>
<organism evidence="2 3">
    <name type="scientific">Steinernema carpocapsae</name>
    <name type="common">Entomopathogenic nematode</name>
    <dbReference type="NCBI Taxonomy" id="34508"/>
    <lineage>
        <taxon>Eukaryota</taxon>
        <taxon>Metazoa</taxon>
        <taxon>Ecdysozoa</taxon>
        <taxon>Nematoda</taxon>
        <taxon>Chromadorea</taxon>
        <taxon>Rhabditida</taxon>
        <taxon>Tylenchina</taxon>
        <taxon>Panagrolaimomorpha</taxon>
        <taxon>Strongyloidoidea</taxon>
        <taxon>Steinernematidae</taxon>
        <taxon>Steinernema</taxon>
    </lineage>
</organism>
<evidence type="ECO:0000313" key="3">
    <source>
        <dbReference type="Proteomes" id="UP000298663"/>
    </source>
</evidence>
<proteinExistence type="predicted"/>
<reference evidence="2 3" key="1">
    <citation type="journal article" date="2015" name="Genome Biol.">
        <title>Comparative genomics of Steinernema reveals deeply conserved gene regulatory networks.</title>
        <authorList>
            <person name="Dillman A.R."/>
            <person name="Macchietto M."/>
            <person name="Porter C.F."/>
            <person name="Rogers A."/>
            <person name="Williams B."/>
            <person name="Antoshechkin I."/>
            <person name="Lee M.M."/>
            <person name="Goodwin Z."/>
            <person name="Lu X."/>
            <person name="Lewis E.E."/>
            <person name="Goodrich-Blair H."/>
            <person name="Stock S.P."/>
            <person name="Adams B.J."/>
            <person name="Sternberg P.W."/>
            <person name="Mortazavi A."/>
        </authorList>
    </citation>
    <scope>NUCLEOTIDE SEQUENCE [LARGE SCALE GENOMIC DNA]</scope>
    <source>
        <strain evidence="2 3">ALL</strain>
    </source>
</reference>
<keyword evidence="3" id="KW-1185">Reference proteome</keyword>
<comment type="caution">
    <text evidence="2">The sequence shown here is derived from an EMBL/GenBank/DDBJ whole genome shotgun (WGS) entry which is preliminary data.</text>
</comment>
<sequence>MVSEASGFDFIGSYLPKSHYSLSRTVTLGPATITQPSSPLLFNTVQTQTFDCDCLPQLELADGGKQNLHYGATEESEGRIQLTLERKPSRARRCRKVDKKTREMWSTLIATVVCVAMGMAALYYLWHVVNFVDLERPKDDKQYLLKAQTLDNRFFHRFNNLIYDYLKSDRQTPQSISAKLAQEIKIHKDRHVTLAHVASNVSQEAYRAELAYNVLFQSVADLSSNETNLNNTRLFVSTVGFQRTLYLQKFLTNLIYPPSSSHVENFTKIVDSFDKRIQRFKSCTPATLRNDIDAFWTTYKHDFTPAMRPQCMKTTSNASDLLNKYLKLAHCKDFTCEPKEHTWTREDSIFIFGLAIVVMHFLIGYIVYQVFMWLFGMVNKFL</sequence>
<evidence type="ECO:0000256" key="1">
    <source>
        <dbReference type="SAM" id="Phobius"/>
    </source>
</evidence>
<feature type="transmembrane region" description="Helical" evidence="1">
    <location>
        <begin position="105"/>
        <end position="126"/>
    </location>
</feature>
<keyword evidence="1" id="KW-0472">Membrane</keyword>
<dbReference type="Proteomes" id="UP000298663">
    <property type="component" value="Unassembled WGS sequence"/>
</dbReference>
<dbReference type="AlphaFoldDB" id="A0A4V6A020"/>
<evidence type="ECO:0000313" key="2">
    <source>
        <dbReference type="EMBL" id="TKR69575.1"/>
    </source>
</evidence>